<gene>
    <name evidence="1" type="ORF">HMI01_28380</name>
    <name evidence="2" type="ORF">SAMN05421668_14612</name>
</gene>
<dbReference type="EMBL" id="FPAI01000046">
    <property type="protein sequence ID" value="SFT09229.1"/>
    <property type="molecule type" value="Genomic_DNA"/>
</dbReference>
<proteinExistence type="predicted"/>
<reference evidence="1 4" key="2">
    <citation type="submission" date="2019-07" db="EMBL/GenBank/DDBJ databases">
        <title>Whole genome shotgun sequence of Halolactibacillus miurensis NBRC 100873.</title>
        <authorList>
            <person name="Hosoyama A."/>
            <person name="Uohara A."/>
            <person name="Ohji S."/>
            <person name="Ichikawa N."/>
        </authorList>
    </citation>
    <scope>NUCLEOTIDE SEQUENCE [LARGE SCALE GENOMIC DNA]</scope>
    <source>
        <strain evidence="1 4">NBRC 100873</strain>
    </source>
</reference>
<evidence type="ECO:0000313" key="2">
    <source>
        <dbReference type="EMBL" id="SFT09229.1"/>
    </source>
</evidence>
<dbReference type="Proteomes" id="UP000321773">
    <property type="component" value="Unassembled WGS sequence"/>
</dbReference>
<keyword evidence="4" id="KW-1185">Reference proteome</keyword>
<protein>
    <submittedName>
        <fullName evidence="2">YhdB-like protein</fullName>
    </submittedName>
</protein>
<sequence length="83" mass="10053">MDSYVLCAMYLFEQNQDGLFILMLRTKDDVLKKRIHQFLDTDKHHPSVIDMSQAFYFCELIDYISFAYRKQVHPPMSEQYEHQ</sequence>
<organism evidence="2 3">
    <name type="scientific">Halolactibacillus miurensis</name>
    <dbReference type="NCBI Taxonomy" id="306541"/>
    <lineage>
        <taxon>Bacteria</taxon>
        <taxon>Bacillati</taxon>
        <taxon>Bacillota</taxon>
        <taxon>Bacilli</taxon>
        <taxon>Bacillales</taxon>
        <taxon>Bacillaceae</taxon>
        <taxon>Halolactibacillus</taxon>
    </lineage>
</organism>
<accession>A0A1I6V6G3</accession>
<name>A0A1I6V6G3_9BACI</name>
<reference evidence="2 3" key="1">
    <citation type="submission" date="2016-10" db="EMBL/GenBank/DDBJ databases">
        <authorList>
            <person name="de Groot N.N."/>
        </authorList>
    </citation>
    <scope>NUCLEOTIDE SEQUENCE [LARGE SCALE GENOMIC DNA]</scope>
    <source>
        <strain evidence="2 3">DSM 17074</strain>
    </source>
</reference>
<dbReference type="EMBL" id="BJWJ01000056">
    <property type="protein sequence ID" value="GEM05850.1"/>
    <property type="molecule type" value="Genomic_DNA"/>
</dbReference>
<dbReference type="OrthoDB" id="2691588at2"/>
<dbReference type="InterPro" id="IPR025431">
    <property type="entry name" value="YhdB-like"/>
</dbReference>
<evidence type="ECO:0000313" key="1">
    <source>
        <dbReference type="EMBL" id="GEM05850.1"/>
    </source>
</evidence>
<dbReference type="AlphaFoldDB" id="A0A1I6V6G3"/>
<dbReference type="Proteomes" id="UP000199139">
    <property type="component" value="Unassembled WGS sequence"/>
</dbReference>
<evidence type="ECO:0000313" key="3">
    <source>
        <dbReference type="Proteomes" id="UP000199139"/>
    </source>
</evidence>
<dbReference type="RefSeq" id="WP_089855708.1">
    <property type="nucleotide sequence ID" value="NZ_BJWJ01000056.1"/>
</dbReference>
<dbReference type="Pfam" id="PF14148">
    <property type="entry name" value="YhdB"/>
    <property type="match status" value="1"/>
</dbReference>
<evidence type="ECO:0000313" key="4">
    <source>
        <dbReference type="Proteomes" id="UP000321773"/>
    </source>
</evidence>